<reference evidence="2 3" key="1">
    <citation type="submission" date="2016-08" db="EMBL/GenBank/DDBJ databases">
        <title>Draft genome sequence of Candidatus Piscirickettsia litoralis, from seawater.</title>
        <authorList>
            <person name="Wan X."/>
            <person name="Lee A.J."/>
            <person name="Hou S."/>
            <person name="Donachie S.P."/>
        </authorList>
    </citation>
    <scope>NUCLEOTIDE SEQUENCE [LARGE SCALE GENOMIC DNA]</scope>
    <source>
        <strain evidence="2 3">Y2</strain>
    </source>
</reference>
<proteinExistence type="predicted"/>
<dbReference type="Pfam" id="PF15919">
    <property type="entry name" value="HicB_lk_antitox"/>
    <property type="match status" value="1"/>
</dbReference>
<feature type="domain" description="HicB-like antitoxin of toxin-antitoxin system" evidence="1">
    <location>
        <begin position="3"/>
        <end position="85"/>
    </location>
</feature>
<gene>
    <name evidence="2" type="ORF">BGC07_18975</name>
</gene>
<dbReference type="Gene3D" id="3.30.160.250">
    <property type="match status" value="1"/>
</dbReference>
<evidence type="ECO:0000259" key="1">
    <source>
        <dbReference type="Pfam" id="PF15919"/>
    </source>
</evidence>
<accession>A0ABX2ZWG0</accession>
<dbReference type="SUPFAM" id="SSF143100">
    <property type="entry name" value="TTHA1013/TTHA0281-like"/>
    <property type="match status" value="1"/>
</dbReference>
<keyword evidence="3" id="KW-1185">Reference proteome</keyword>
<dbReference type="PANTHER" id="PTHR34504:SF2">
    <property type="entry name" value="UPF0150 PROTEIN SSL0259"/>
    <property type="match status" value="1"/>
</dbReference>
<dbReference type="PANTHER" id="PTHR34504">
    <property type="entry name" value="ANTITOXIN HICB"/>
    <property type="match status" value="1"/>
</dbReference>
<dbReference type="InterPro" id="IPR035069">
    <property type="entry name" value="TTHA1013/TTHA0281-like"/>
</dbReference>
<sequence length="89" mass="9644">MIYPVVVMKDKTSDYTVAVPDLPGIITAGDSYEDAIEMAKDAIDGHVECLSEAGEDIPRGSDLQDHVANPDFTGGVWFLVEVDIALRHP</sequence>
<dbReference type="InterPro" id="IPR031807">
    <property type="entry name" value="HicB-like"/>
</dbReference>
<comment type="caution">
    <text evidence="2">The sequence shown here is derived from an EMBL/GenBank/DDBJ whole genome shotgun (WGS) entry which is preliminary data.</text>
</comment>
<evidence type="ECO:0000313" key="2">
    <source>
        <dbReference type="EMBL" id="ODN40947.1"/>
    </source>
</evidence>
<evidence type="ECO:0000313" key="3">
    <source>
        <dbReference type="Proteomes" id="UP000094329"/>
    </source>
</evidence>
<organism evidence="2 3">
    <name type="scientific">Piscirickettsia litoralis</name>
    <dbReference type="NCBI Taxonomy" id="1891921"/>
    <lineage>
        <taxon>Bacteria</taxon>
        <taxon>Pseudomonadati</taxon>
        <taxon>Pseudomonadota</taxon>
        <taxon>Gammaproteobacteria</taxon>
        <taxon>Thiotrichales</taxon>
        <taxon>Piscirickettsiaceae</taxon>
        <taxon>Piscirickettsia</taxon>
    </lineage>
</organism>
<dbReference type="Proteomes" id="UP000094329">
    <property type="component" value="Unassembled WGS sequence"/>
</dbReference>
<dbReference type="InterPro" id="IPR051404">
    <property type="entry name" value="TA_system_antitoxin"/>
</dbReference>
<dbReference type="EMBL" id="MDTU01000011">
    <property type="protein sequence ID" value="ODN40947.1"/>
    <property type="molecule type" value="Genomic_DNA"/>
</dbReference>
<name>A0ABX2ZWG0_9GAMM</name>
<dbReference type="RefSeq" id="WP_069314618.1">
    <property type="nucleotide sequence ID" value="NZ_MDTU01000011.1"/>
</dbReference>
<protein>
    <recommendedName>
        <fullName evidence="1">HicB-like antitoxin of toxin-antitoxin system domain-containing protein</fullName>
    </recommendedName>
</protein>